<name>A0ABV8E8F1_9HYPH</name>
<proteinExistence type="predicted"/>
<evidence type="ECO:0000313" key="1">
    <source>
        <dbReference type="EMBL" id="MFC3968775.1"/>
    </source>
</evidence>
<dbReference type="RefSeq" id="WP_247259522.1">
    <property type="nucleotide sequence ID" value="NZ_JALJQZ010000003.1"/>
</dbReference>
<sequence>MMHILIKTFDIYNDSNIIIAEGHDALYRCVTSDEEIHASLEFRLMGSDRLEAGKRYYILSETGETGPYRSETMICTESGPTAKLEVTTQITEAHREFVNKKVGGDAPYLQIQYTNYSATSFKISTHGANLWSGFSWLSQSPGDILRERSGRQTMAASQNYSSGVAFNSDIWLCWAGPGNNFGVWTHFNYQLLGLGDAPVWYVSTNGSNWALSNAQTSKPYTWDVDKVGYRIVGTPTAGHSSLFVDVVIQDR</sequence>
<dbReference type="Proteomes" id="UP001595697">
    <property type="component" value="Unassembled WGS sequence"/>
</dbReference>
<accession>A0ABV8E8F1</accession>
<organism evidence="1 2">
    <name type="scientific">Rhizobium lemnae</name>
    <dbReference type="NCBI Taxonomy" id="1214924"/>
    <lineage>
        <taxon>Bacteria</taxon>
        <taxon>Pseudomonadati</taxon>
        <taxon>Pseudomonadota</taxon>
        <taxon>Alphaproteobacteria</taxon>
        <taxon>Hyphomicrobiales</taxon>
        <taxon>Rhizobiaceae</taxon>
        <taxon>Rhizobium/Agrobacterium group</taxon>
        <taxon>Rhizobium</taxon>
    </lineage>
</organism>
<dbReference type="EMBL" id="JBHSBD010000049">
    <property type="protein sequence ID" value="MFC3968775.1"/>
    <property type="molecule type" value="Genomic_DNA"/>
</dbReference>
<reference evidence="2" key="1">
    <citation type="journal article" date="2019" name="Int. J. Syst. Evol. Microbiol.">
        <title>The Global Catalogue of Microorganisms (GCM) 10K type strain sequencing project: providing services to taxonomists for standard genome sequencing and annotation.</title>
        <authorList>
            <consortium name="The Broad Institute Genomics Platform"/>
            <consortium name="The Broad Institute Genome Sequencing Center for Infectious Disease"/>
            <person name="Wu L."/>
            <person name="Ma J."/>
        </authorList>
    </citation>
    <scope>NUCLEOTIDE SEQUENCE [LARGE SCALE GENOMIC DNA]</scope>
    <source>
        <strain evidence="2">TBRC 5781</strain>
    </source>
</reference>
<gene>
    <name evidence="1" type="ORF">ACFOVS_11665</name>
</gene>
<protein>
    <submittedName>
        <fullName evidence="1">Uncharacterized protein</fullName>
    </submittedName>
</protein>
<comment type="caution">
    <text evidence="1">The sequence shown here is derived from an EMBL/GenBank/DDBJ whole genome shotgun (WGS) entry which is preliminary data.</text>
</comment>
<evidence type="ECO:0000313" key="2">
    <source>
        <dbReference type="Proteomes" id="UP001595697"/>
    </source>
</evidence>
<keyword evidence="2" id="KW-1185">Reference proteome</keyword>